<sequence length="169" mass="19324">MGWLESLPEFIRNGSICSGDGKDAGLVALICVNDGPELLKQCVCYHGIFWGPHLLQIQHSADLIDKVRRFPVDRNVLAQMVGELKPRRFAKNTHIAKTADADVYFGDRHPMMRLRICSDCVERNEGQLVAGTINYQHKFALRKRIEVIVNSRERLLDLMERSFYLSPDQ</sequence>
<dbReference type="Proteomes" id="UP001651158">
    <property type="component" value="Unassembled WGS sequence"/>
</dbReference>
<comment type="caution">
    <text evidence="1">The sequence shown here is derived from an EMBL/GenBank/DDBJ whole genome shotgun (WGS) entry which is preliminary data.</text>
</comment>
<reference evidence="1 2" key="1">
    <citation type="journal article" date="2022" name="Front. Cell. Infect. Microbiol.">
        <title>The Genomes of Two Strains of Taenia crassiceps the Animal Model for the Study of Human Cysticercosis.</title>
        <authorList>
            <person name="Bobes R.J."/>
            <person name="Estrada K."/>
            <person name="Rios-Valencia D.G."/>
            <person name="Calderon-Gallegos A."/>
            <person name="de la Torre P."/>
            <person name="Carrero J.C."/>
            <person name="Sanchez-Flores A."/>
            <person name="Laclette J.P."/>
        </authorList>
    </citation>
    <scope>NUCLEOTIDE SEQUENCE [LARGE SCALE GENOMIC DNA]</scope>
    <source>
        <strain evidence="1">WFUcys</strain>
    </source>
</reference>
<protein>
    <submittedName>
        <fullName evidence="1">Uncharacterized protein</fullName>
    </submittedName>
</protein>
<keyword evidence="2" id="KW-1185">Reference proteome</keyword>
<organism evidence="1 2">
    <name type="scientific">Taenia crassiceps</name>
    <dbReference type="NCBI Taxonomy" id="6207"/>
    <lineage>
        <taxon>Eukaryota</taxon>
        <taxon>Metazoa</taxon>
        <taxon>Spiralia</taxon>
        <taxon>Lophotrochozoa</taxon>
        <taxon>Platyhelminthes</taxon>
        <taxon>Cestoda</taxon>
        <taxon>Eucestoda</taxon>
        <taxon>Cyclophyllidea</taxon>
        <taxon>Taeniidae</taxon>
        <taxon>Taenia</taxon>
    </lineage>
</organism>
<gene>
    <name evidence="1" type="ORF">TcWFU_005880</name>
</gene>
<evidence type="ECO:0000313" key="2">
    <source>
        <dbReference type="Proteomes" id="UP001651158"/>
    </source>
</evidence>
<name>A0ABR4Q047_9CEST</name>
<evidence type="ECO:0000313" key="1">
    <source>
        <dbReference type="EMBL" id="KAL5102685.1"/>
    </source>
</evidence>
<accession>A0ABR4Q047</accession>
<proteinExistence type="predicted"/>
<dbReference type="EMBL" id="JAKROA010000032">
    <property type="protein sequence ID" value="KAL5102685.1"/>
    <property type="molecule type" value="Genomic_DNA"/>
</dbReference>